<keyword evidence="4" id="KW-1185">Reference proteome</keyword>
<comment type="caution">
    <text evidence="2">The sequence shown here is derived from an EMBL/GenBank/DDBJ whole genome shotgun (WGS) entry which is preliminary data.</text>
</comment>
<evidence type="ECO:0008006" key="5">
    <source>
        <dbReference type="Google" id="ProtNLM"/>
    </source>
</evidence>
<gene>
    <name evidence="3" type="ORF">G6F51_013546</name>
    <name evidence="2" type="ORF">G6F64_009265</name>
</gene>
<dbReference type="EMBL" id="JAANIT010005629">
    <property type="protein sequence ID" value="KAG1531364.1"/>
    <property type="molecule type" value="Genomic_DNA"/>
</dbReference>
<organism evidence="2 4">
    <name type="scientific">Rhizopus oryzae</name>
    <name type="common">Mucormycosis agent</name>
    <name type="synonym">Rhizopus arrhizus var. delemar</name>
    <dbReference type="NCBI Taxonomy" id="64495"/>
    <lineage>
        <taxon>Eukaryota</taxon>
        <taxon>Fungi</taxon>
        <taxon>Fungi incertae sedis</taxon>
        <taxon>Mucoromycota</taxon>
        <taxon>Mucoromycotina</taxon>
        <taxon>Mucoromycetes</taxon>
        <taxon>Mucorales</taxon>
        <taxon>Mucorineae</taxon>
        <taxon>Rhizopodaceae</taxon>
        <taxon>Rhizopus</taxon>
    </lineage>
</organism>
<sequence>MLKSLPNVIENIKGRLMAQKFKFEPREKTGLEHEYSKVRKEELQERQKCTAKPSTTLVIPPKPSADMGPIDKSIKPQSVANVFNPKADDNCSFRALAQAKHQDENRWKDVKQDMLDELNKNRDKYLSLLFTPDSFSHAEKFSSV</sequence>
<reference evidence="2" key="1">
    <citation type="journal article" date="2020" name="Microb. Genom.">
        <title>Genetic diversity of clinical and environmental Mucorales isolates obtained from an investigation of mucormycosis cases among solid organ transplant recipients.</title>
        <authorList>
            <person name="Nguyen M.H."/>
            <person name="Kaul D."/>
            <person name="Muto C."/>
            <person name="Cheng S.J."/>
            <person name="Richter R.A."/>
            <person name="Bruno V.M."/>
            <person name="Liu G."/>
            <person name="Beyhan S."/>
            <person name="Sundermann A.J."/>
            <person name="Mounaud S."/>
            <person name="Pasculle A.W."/>
            <person name="Nierman W.C."/>
            <person name="Driscoll E."/>
            <person name="Cumbie R."/>
            <person name="Clancy C.J."/>
            <person name="Dupont C.L."/>
        </authorList>
    </citation>
    <scope>NUCLEOTIDE SEQUENCE</scope>
    <source>
        <strain evidence="2">GL11</strain>
        <strain evidence="3">GL16</strain>
    </source>
</reference>
<dbReference type="Proteomes" id="UP000716291">
    <property type="component" value="Unassembled WGS sequence"/>
</dbReference>
<dbReference type="Gene3D" id="3.90.70.80">
    <property type="match status" value="1"/>
</dbReference>
<dbReference type="EMBL" id="JAANQT010001654">
    <property type="protein sequence ID" value="KAG1304376.1"/>
    <property type="molecule type" value="Genomic_DNA"/>
</dbReference>
<accession>A0A9P6X370</accession>
<feature type="region of interest" description="Disordered" evidence="1">
    <location>
        <begin position="34"/>
        <end position="72"/>
    </location>
</feature>
<evidence type="ECO:0000313" key="4">
    <source>
        <dbReference type="Proteomes" id="UP000716291"/>
    </source>
</evidence>
<evidence type="ECO:0000256" key="1">
    <source>
        <dbReference type="SAM" id="MobiDB-lite"/>
    </source>
</evidence>
<evidence type="ECO:0000313" key="3">
    <source>
        <dbReference type="EMBL" id="KAG1531364.1"/>
    </source>
</evidence>
<dbReference type="CDD" id="cd22744">
    <property type="entry name" value="OTU"/>
    <property type="match status" value="1"/>
</dbReference>
<name>A0A9P6X370_RHIOR</name>
<evidence type="ECO:0000313" key="2">
    <source>
        <dbReference type="EMBL" id="KAG1304376.1"/>
    </source>
</evidence>
<proteinExistence type="predicted"/>
<dbReference type="AlphaFoldDB" id="A0A9P6X370"/>
<protein>
    <recommendedName>
        <fullName evidence="5">OTU domain-containing protein</fullName>
    </recommendedName>
</protein>
<feature type="compositionally biased region" description="Basic and acidic residues" evidence="1">
    <location>
        <begin position="34"/>
        <end position="48"/>
    </location>
</feature>
<dbReference type="Proteomes" id="UP000717996">
    <property type="component" value="Unassembled WGS sequence"/>
</dbReference>